<feature type="region of interest" description="Disordered" evidence="2">
    <location>
        <begin position="309"/>
        <end position="365"/>
    </location>
</feature>
<protein>
    <submittedName>
        <fullName evidence="4">Centrosomal protein of 95 kDa</fullName>
    </submittedName>
</protein>
<dbReference type="GO" id="GO:0000922">
    <property type="term" value="C:spindle pole"/>
    <property type="evidence" value="ECO:0007669"/>
    <property type="project" value="InterPro"/>
</dbReference>
<dbReference type="Pfam" id="PF19016">
    <property type="entry name" value="DUF5745"/>
    <property type="match status" value="1"/>
</dbReference>
<dbReference type="InterPro" id="IPR026619">
    <property type="entry name" value="CEP95"/>
</dbReference>
<feature type="coiled-coil region" evidence="1">
    <location>
        <begin position="696"/>
        <end position="731"/>
    </location>
</feature>
<sequence>IDWVDVANDLLRSCNINQHIKHLSECGADVFVRLYESILGEKVPDFIATPRSQEDDAHNVQAVIDSLALDYLQVSLSHISGENIVKGEKESIRNLLEIFDGLLEYLTEEVSESSSQNGDDANVLSNNEIQIASQEQLESNAGQLTQPSIFSSVEGSQSEFFVPSCDVDGSESTSELIRLGDTAHSFSKREEGSMESVHTTEPQKEGLSASATKLGEPIQQAIPLLPPFQASEARPHYPGWRDYQSSASQSATLANSQRVKIPTVKSIPSTNTYLSSASAVGDKVVSNDAEDNVAKVPWVYGTSSASSLHQKNSLRAEQEIQTPRPESRYLPRKKRQVQVFDSLEESLSHRTTKEKLSEQELHKVSEKLSRRLNELDLMLKRTLGGQTREEELTDEDNLSQHSDSVMDYRRRKAERDTSHLRYPSRPRSLSPSSPSSQRQLFSELEDKLCSNGTGHIRKIRSQLQKERDERTKKAKVVAKAYKDELRIYEARERLRLSKLREVIKEMEQEYKENIFKEPPKMPQPVKVYSRKTTPRNPKYSQWIPKRGTVKPKKAAPMKVRDDDLLFQLLEEFPHLHISHHTMNKMWQQQLAHTEQLKAASGRTRPKLQNEVQQALKKHELLVAIIKKDQDHNKRLQEFKQRICRQKWAQNKVREKRQQIARARKYYEDYRVQLRAKMMRARTREERIFKHLFEEGLEIQKQRLKDLRAYAREKRAEQRREHQNELESMENYYKDQFSMLAEALSQEHQEIQTREKAQAQMLQKTKRELRSRMEKEIQQLQAAIMQSDDDTFFQELEADRLKSRLQMASFQYSKSRFL</sequence>
<dbReference type="PANTHER" id="PTHR22545">
    <property type="entry name" value="CENTROSOMAL PROTEIN OF 95 KDA"/>
    <property type="match status" value="1"/>
</dbReference>
<name>A0A8J4I940_SPHME</name>
<evidence type="ECO:0000259" key="3">
    <source>
        <dbReference type="Pfam" id="PF19016"/>
    </source>
</evidence>
<feature type="region of interest" description="Disordered" evidence="2">
    <location>
        <begin position="517"/>
        <end position="540"/>
    </location>
</feature>
<feature type="compositionally biased region" description="Polar residues" evidence="2">
    <location>
        <begin position="309"/>
        <end position="321"/>
    </location>
</feature>
<dbReference type="EMBL" id="VUKU01018568">
    <property type="protein sequence ID" value="KAF1419309.1"/>
    <property type="molecule type" value="Genomic_DNA"/>
</dbReference>
<feature type="non-terminal residue" evidence="4">
    <location>
        <position position="1"/>
    </location>
</feature>
<feature type="region of interest" description="Disordered" evidence="2">
    <location>
        <begin position="185"/>
        <end position="209"/>
    </location>
</feature>
<dbReference type="PANTHER" id="PTHR22545:SF0">
    <property type="entry name" value="CENTROSOMAL PROTEIN OF 95 KDA"/>
    <property type="match status" value="1"/>
</dbReference>
<reference evidence="4 5" key="1">
    <citation type="journal article" date="2019" name="Gigascience">
        <title>High-coverage genomes to elucidate the evolution of penguins.</title>
        <authorList>
            <person name="Pan H."/>
            <person name="Cole T.L."/>
            <person name="Bi X."/>
            <person name="Fang M."/>
            <person name="Zhou C."/>
            <person name="Yang Z."/>
            <person name="Ksepka D.T."/>
            <person name="Hart T."/>
            <person name="Bouzat J.L."/>
            <person name="Argilla L.S."/>
            <person name="Bertelsen M.F."/>
            <person name="Boersma P.D."/>
            <person name="Bost C.A."/>
            <person name="Cherel Y."/>
            <person name="Dann P."/>
            <person name="Fiddaman S.R."/>
            <person name="Howard P."/>
            <person name="Labuschagne K."/>
            <person name="Mattern T."/>
            <person name="Miller G."/>
            <person name="Parker P."/>
            <person name="Phillips R.A."/>
            <person name="Quillfeldt P."/>
            <person name="Ryan P.G."/>
            <person name="Taylor H."/>
            <person name="Thompson D.R."/>
            <person name="Young M.J."/>
            <person name="Ellegaard M.R."/>
            <person name="Gilbert M.T.P."/>
            <person name="Sinding M.S."/>
            <person name="Pacheco G."/>
            <person name="Shepherd L.D."/>
            <person name="Tennyson A.J.D."/>
            <person name="Grosser S."/>
            <person name="Kay E."/>
            <person name="Nupen L.J."/>
            <person name="Ellenberg U."/>
            <person name="Houston D.M."/>
            <person name="Reeve A.H."/>
            <person name="Johnson K."/>
            <person name="Masello J.F."/>
            <person name="Stracke T."/>
            <person name="McKinlay B."/>
            <person name="Borboroglu P.G."/>
            <person name="Zhang D.X."/>
            <person name="Zhang G."/>
        </authorList>
    </citation>
    <scope>NUCLEOTIDE SEQUENCE [LARGE SCALE GENOMIC DNA]</scope>
    <source>
        <strain evidence="4">GAPE 212</strain>
    </source>
</reference>
<organism evidence="4 5">
    <name type="scientific">Spheniscus mendiculus</name>
    <name type="common">Galapagos penguin</name>
    <dbReference type="NCBI Taxonomy" id="156760"/>
    <lineage>
        <taxon>Eukaryota</taxon>
        <taxon>Metazoa</taxon>
        <taxon>Chordata</taxon>
        <taxon>Craniata</taxon>
        <taxon>Vertebrata</taxon>
        <taxon>Euteleostomi</taxon>
        <taxon>Archelosauria</taxon>
        <taxon>Archosauria</taxon>
        <taxon>Dinosauria</taxon>
        <taxon>Saurischia</taxon>
        <taxon>Theropoda</taxon>
        <taxon>Coelurosauria</taxon>
        <taxon>Aves</taxon>
        <taxon>Neognathae</taxon>
        <taxon>Neoaves</taxon>
        <taxon>Aequornithes</taxon>
        <taxon>Sphenisciformes</taxon>
        <taxon>Spheniscidae</taxon>
        <taxon>Spheniscus</taxon>
    </lineage>
</organism>
<dbReference type="InterPro" id="IPR044039">
    <property type="entry name" value="DUF5745"/>
</dbReference>
<evidence type="ECO:0000313" key="4">
    <source>
        <dbReference type="EMBL" id="KAF1419309.1"/>
    </source>
</evidence>
<comment type="caution">
    <text evidence="4">The sequence shown here is derived from an EMBL/GenBank/DDBJ whole genome shotgun (WGS) entry which is preliminary data.</text>
</comment>
<dbReference type="Proteomes" id="UP000785099">
    <property type="component" value="Unassembled WGS sequence"/>
</dbReference>
<dbReference type="Gene3D" id="1.10.418.10">
    <property type="entry name" value="Calponin-like domain"/>
    <property type="match status" value="1"/>
</dbReference>
<keyword evidence="5" id="KW-1185">Reference proteome</keyword>
<gene>
    <name evidence="4" type="primary">CEP95</name>
    <name evidence="4" type="ORF">FQV24_0012626</name>
</gene>
<feature type="domain" description="DUF5745" evidence="3">
    <location>
        <begin position="44"/>
        <end position="102"/>
    </location>
</feature>
<proteinExistence type="predicted"/>
<feature type="non-terminal residue" evidence="4">
    <location>
        <position position="817"/>
    </location>
</feature>
<dbReference type="AlphaFoldDB" id="A0A8J4I940"/>
<dbReference type="InterPro" id="IPR036872">
    <property type="entry name" value="CH_dom_sf"/>
</dbReference>
<feature type="coiled-coil region" evidence="1">
    <location>
        <begin position="758"/>
        <end position="789"/>
    </location>
</feature>
<feature type="compositionally biased region" description="Basic and acidic residues" evidence="2">
    <location>
        <begin position="404"/>
        <end position="419"/>
    </location>
</feature>
<evidence type="ECO:0000256" key="2">
    <source>
        <dbReference type="SAM" id="MobiDB-lite"/>
    </source>
</evidence>
<feature type="region of interest" description="Disordered" evidence="2">
    <location>
        <begin position="388"/>
        <end position="440"/>
    </location>
</feature>
<evidence type="ECO:0000313" key="5">
    <source>
        <dbReference type="Proteomes" id="UP000785099"/>
    </source>
</evidence>
<accession>A0A8J4I940</accession>
<evidence type="ECO:0000256" key="1">
    <source>
        <dbReference type="SAM" id="Coils"/>
    </source>
</evidence>
<feature type="compositionally biased region" description="Basic and acidic residues" evidence="2">
    <location>
        <begin position="346"/>
        <end position="365"/>
    </location>
</feature>
<dbReference type="GO" id="GO:0005813">
    <property type="term" value="C:centrosome"/>
    <property type="evidence" value="ECO:0007669"/>
    <property type="project" value="InterPro"/>
</dbReference>
<feature type="compositionally biased region" description="Low complexity" evidence="2">
    <location>
        <begin position="420"/>
        <end position="440"/>
    </location>
</feature>
<keyword evidence="1" id="KW-0175">Coiled coil</keyword>